<dbReference type="PANTHER" id="PTHR46670">
    <property type="entry name" value="ENDO/EXONUCLEASE/PHOSPHATASE DOMAIN-CONTAINING PROTEIN"/>
    <property type="match status" value="1"/>
</dbReference>
<name>A0ABN8SXA2_9CNID</name>
<evidence type="ECO:0000313" key="2">
    <source>
        <dbReference type="Proteomes" id="UP001159427"/>
    </source>
</evidence>
<keyword evidence="2" id="KW-1185">Reference proteome</keyword>
<sequence length="122" mass="14055">MDIPIVITKANANFIKYIKVSDPVIHDNSAVHCGLFIKKPDFERLEITYRKLRSNDRECFIQDIRKSELANYNKFENVSALVDCYDSTLSRLLEQHAPAKKCVVTIRPAAPWYNDQIRAGKV</sequence>
<dbReference type="EMBL" id="CALNXI010004421">
    <property type="protein sequence ID" value="CAH3195775.1"/>
    <property type="molecule type" value="Genomic_DNA"/>
</dbReference>
<gene>
    <name evidence="1" type="ORF">PEVE_00031087</name>
</gene>
<proteinExistence type="predicted"/>
<comment type="caution">
    <text evidence="1">The sequence shown here is derived from an EMBL/GenBank/DDBJ whole genome shotgun (WGS) entry which is preliminary data.</text>
</comment>
<dbReference type="Proteomes" id="UP001159427">
    <property type="component" value="Unassembled WGS sequence"/>
</dbReference>
<protein>
    <submittedName>
        <fullName evidence="1">Uncharacterized protein</fullName>
    </submittedName>
</protein>
<accession>A0ABN8SXA2</accession>
<evidence type="ECO:0000313" key="1">
    <source>
        <dbReference type="EMBL" id="CAH3195775.1"/>
    </source>
</evidence>
<reference evidence="1 2" key="1">
    <citation type="submission" date="2022-05" db="EMBL/GenBank/DDBJ databases">
        <authorList>
            <consortium name="Genoscope - CEA"/>
            <person name="William W."/>
        </authorList>
    </citation>
    <scope>NUCLEOTIDE SEQUENCE [LARGE SCALE GENOMIC DNA]</scope>
</reference>
<dbReference type="PANTHER" id="PTHR46670:SF3">
    <property type="entry name" value="ENDONUCLEASE_EXONUCLEASE_PHOSPHATASE DOMAIN-CONTAINING PROTEIN"/>
    <property type="match status" value="1"/>
</dbReference>
<organism evidence="1 2">
    <name type="scientific">Porites evermanni</name>
    <dbReference type="NCBI Taxonomy" id="104178"/>
    <lineage>
        <taxon>Eukaryota</taxon>
        <taxon>Metazoa</taxon>
        <taxon>Cnidaria</taxon>
        <taxon>Anthozoa</taxon>
        <taxon>Hexacorallia</taxon>
        <taxon>Scleractinia</taxon>
        <taxon>Fungiina</taxon>
        <taxon>Poritidae</taxon>
        <taxon>Porites</taxon>
    </lineage>
</organism>